<name>A0A0Q9YUQ1_9GAMM</name>
<dbReference type="NCBIfam" id="TIGR00492">
    <property type="entry name" value="alr"/>
    <property type="match status" value="1"/>
</dbReference>
<dbReference type="GO" id="GO:0030632">
    <property type="term" value="P:D-alanine biosynthetic process"/>
    <property type="evidence" value="ECO:0007669"/>
    <property type="project" value="UniProtKB-UniRule"/>
</dbReference>
<dbReference type="Gene3D" id="2.40.37.10">
    <property type="entry name" value="Lyase, Ornithine Decarboxylase, Chain A, domain 1"/>
    <property type="match status" value="1"/>
</dbReference>
<dbReference type="EMBL" id="LKAJ02000001">
    <property type="protein sequence ID" value="MCS5710198.1"/>
    <property type="molecule type" value="Genomic_DNA"/>
</dbReference>
<dbReference type="PANTHER" id="PTHR30511">
    <property type="entry name" value="ALANINE RACEMASE"/>
    <property type="match status" value="1"/>
</dbReference>
<dbReference type="PANTHER" id="PTHR30511:SF0">
    <property type="entry name" value="ALANINE RACEMASE, CATABOLIC-RELATED"/>
    <property type="match status" value="1"/>
</dbReference>
<evidence type="ECO:0000256" key="2">
    <source>
        <dbReference type="ARBA" id="ARBA00001933"/>
    </source>
</evidence>
<evidence type="ECO:0000256" key="7">
    <source>
        <dbReference type="HAMAP-Rule" id="MF_01201"/>
    </source>
</evidence>
<dbReference type="InterPro" id="IPR001608">
    <property type="entry name" value="Ala_racemase_N"/>
</dbReference>
<dbReference type="Pfam" id="PF00842">
    <property type="entry name" value="Ala_racemase_C"/>
    <property type="match status" value="1"/>
</dbReference>
<comment type="caution">
    <text evidence="11">The sequence shown here is derived from an EMBL/GenBank/DDBJ whole genome shotgun (WGS) entry which is preliminary data.</text>
</comment>
<evidence type="ECO:0000256" key="6">
    <source>
        <dbReference type="ARBA" id="ARBA00023235"/>
    </source>
</evidence>
<reference evidence="12" key="3">
    <citation type="submission" date="2021-06" db="EMBL/GenBank/DDBJ databases">
        <title>Genomic Description and Analysis of Intracellular Bacteria, Candidatus Berkiella cookevillensis and Candidatus Berkiella aquae.</title>
        <authorList>
            <person name="Kidane D.T."/>
            <person name="Mehari Y.T."/>
            <person name="Rice F.C."/>
            <person name="Arivett B.A."/>
            <person name="Farone A.L."/>
            <person name="Berk S.G."/>
            <person name="Farone M.B."/>
        </authorList>
    </citation>
    <scope>NUCLEOTIDE SEQUENCE</scope>
    <source>
        <strain evidence="12">HT99</strain>
    </source>
</reference>
<comment type="cofactor">
    <cofactor evidence="2 7 8">
        <name>pyridoxal 5'-phosphate</name>
        <dbReference type="ChEBI" id="CHEBI:597326"/>
    </cofactor>
</comment>
<dbReference type="STRING" id="295108.HT99x_02322"/>
<dbReference type="FunFam" id="2.40.37.10:FF:000002">
    <property type="entry name" value="Alanine racemase"/>
    <property type="match status" value="1"/>
</dbReference>
<dbReference type="GO" id="GO:0005829">
    <property type="term" value="C:cytosol"/>
    <property type="evidence" value="ECO:0007669"/>
    <property type="project" value="TreeGrafter"/>
</dbReference>
<feature type="modified residue" description="N6-(pyridoxal phosphate)lysine" evidence="7 8">
    <location>
        <position position="35"/>
    </location>
</feature>
<keyword evidence="13" id="KW-1185">Reference proteome</keyword>
<gene>
    <name evidence="11" type="primary">alr</name>
    <name evidence="12" type="ORF">HT99x_002020</name>
    <name evidence="11" type="ORF">HT99x_02322</name>
</gene>
<comment type="catalytic activity">
    <reaction evidence="1 7">
        <text>L-alanine = D-alanine</text>
        <dbReference type="Rhea" id="RHEA:20249"/>
        <dbReference type="ChEBI" id="CHEBI:57416"/>
        <dbReference type="ChEBI" id="CHEBI:57972"/>
        <dbReference type="EC" id="5.1.1.1"/>
    </reaction>
</comment>
<feature type="binding site" evidence="7 9">
    <location>
        <position position="305"/>
    </location>
    <ligand>
        <name>substrate</name>
    </ligand>
</feature>
<dbReference type="InterPro" id="IPR011079">
    <property type="entry name" value="Ala_racemase_C"/>
</dbReference>
<dbReference type="CDD" id="cd06827">
    <property type="entry name" value="PLPDE_III_AR_proteobact"/>
    <property type="match status" value="1"/>
</dbReference>
<dbReference type="GO" id="GO:0030170">
    <property type="term" value="F:pyridoxal phosphate binding"/>
    <property type="evidence" value="ECO:0007669"/>
    <property type="project" value="UniProtKB-UniRule"/>
</dbReference>
<evidence type="ECO:0000313" key="11">
    <source>
        <dbReference type="EMBL" id="KRG20590.1"/>
    </source>
</evidence>
<dbReference type="Proteomes" id="UP000051497">
    <property type="component" value="Unassembled WGS sequence"/>
</dbReference>
<comment type="function">
    <text evidence="7">Catalyzes the interconversion of L-alanine and D-alanine. May also act on other amino acids.</text>
</comment>
<comment type="similarity">
    <text evidence="3 7">Belongs to the alanine racemase family.</text>
</comment>
<evidence type="ECO:0000256" key="8">
    <source>
        <dbReference type="PIRSR" id="PIRSR600821-50"/>
    </source>
</evidence>
<feature type="active site" description="Proton acceptor; specific for D-alanine" evidence="7">
    <location>
        <position position="35"/>
    </location>
</feature>
<dbReference type="Gene3D" id="3.20.20.10">
    <property type="entry name" value="Alanine racemase"/>
    <property type="match status" value="1"/>
</dbReference>
<dbReference type="InterPro" id="IPR009006">
    <property type="entry name" value="Ala_racemase/Decarboxylase_C"/>
</dbReference>
<sequence>MSRQVIAKVSQQALLHNVEVVRALAKDSKILAMVKANAYGHGLVQVAKALSTVDALGVASIEEALHIRQAGVKTDIVLMEGIFNADELTLVQTHRFILVVHHFSQIQALQAYEKPLLQKFKVWLKVNTGMNRLGFSPAEFQDAYSMLKRLPQVEFIGSMTHFAKADEKDNESTLRQYQQFYALLSEKEGLRCLANSAGILAWPQSHADWVRPGLMLYGASPFPNSTGRDLNLKPAMSLHSTVIAIREVNAGEQVGYGGMWESFGHCSKIAIIAMGYGDGYPWHAKNGTPVLVNQQRVGTVGRISMDMLAVDVSSLNDVKVGDPVVLWGDDLPIEEVARHAGTIPYELFCRFTERVTVEMTN</sequence>
<dbReference type="AlphaFoldDB" id="A0A0Q9YUQ1"/>
<evidence type="ECO:0000256" key="3">
    <source>
        <dbReference type="ARBA" id="ARBA00007880"/>
    </source>
</evidence>
<evidence type="ECO:0000259" key="10">
    <source>
        <dbReference type="SMART" id="SM01005"/>
    </source>
</evidence>
<reference evidence="12" key="2">
    <citation type="journal article" date="2016" name="Genome Announc.">
        <title>Draft Genome Sequences of Two Novel Amoeba-Resistant Intranuclear Bacteria, 'Candidatus Berkiella cookevillensis' and 'Candidatus Berkiella aquae'.</title>
        <authorList>
            <person name="Mehari Y.T."/>
            <person name="Arivett B.A."/>
            <person name="Farone A.L."/>
            <person name="Gunderson J.H."/>
            <person name="Farone M.B."/>
        </authorList>
    </citation>
    <scope>NUCLEOTIDE SEQUENCE</scope>
    <source>
        <strain evidence="12">HT99</strain>
    </source>
</reference>
<dbReference type="Pfam" id="PF01168">
    <property type="entry name" value="Ala_racemase_N"/>
    <property type="match status" value="1"/>
</dbReference>
<feature type="domain" description="Alanine racemase C-terminal" evidence="10">
    <location>
        <begin position="235"/>
        <end position="360"/>
    </location>
</feature>
<dbReference type="RefSeq" id="WP_075066943.1">
    <property type="nucleotide sequence ID" value="NZ_LKAJ02000001.1"/>
</dbReference>
<proteinExistence type="inferred from homology"/>
<feature type="active site" description="Proton acceptor; specific for L-alanine" evidence="7">
    <location>
        <position position="256"/>
    </location>
</feature>
<evidence type="ECO:0000256" key="5">
    <source>
        <dbReference type="ARBA" id="ARBA00022898"/>
    </source>
</evidence>
<reference evidence="11" key="1">
    <citation type="submission" date="2015-09" db="EMBL/GenBank/DDBJ databases">
        <title>Draft Genome Sequences of Two Novel Amoeba-resistant Intranuclear Bacteria, Candidatus Berkiella cookevillensis and Candidatus Berkiella aquae.</title>
        <authorList>
            <person name="Mehari Y.T."/>
            <person name="Arivett B.A."/>
            <person name="Farone A.L."/>
            <person name="Gunderson J.H."/>
            <person name="Farone M.B."/>
        </authorList>
    </citation>
    <scope>NUCLEOTIDE SEQUENCE [LARGE SCALE GENOMIC DNA]</scope>
    <source>
        <strain evidence="11">HT99</strain>
    </source>
</reference>
<organism evidence="11">
    <name type="scientific">Candidatus Berkiella aquae</name>
    <dbReference type="NCBI Taxonomy" id="295108"/>
    <lineage>
        <taxon>Bacteria</taxon>
        <taxon>Pseudomonadati</taxon>
        <taxon>Pseudomonadota</taxon>
        <taxon>Gammaproteobacteria</taxon>
        <taxon>Candidatus Berkiellales</taxon>
        <taxon>Candidatus Berkiellaceae</taxon>
        <taxon>Candidatus Berkiella</taxon>
    </lineage>
</organism>
<evidence type="ECO:0000313" key="13">
    <source>
        <dbReference type="Proteomes" id="UP000051497"/>
    </source>
</evidence>
<dbReference type="OrthoDB" id="9813814at2"/>
<dbReference type="FunFam" id="3.20.20.10:FF:000002">
    <property type="entry name" value="Alanine racemase"/>
    <property type="match status" value="1"/>
</dbReference>
<dbReference type="EMBL" id="LKAJ01000010">
    <property type="protein sequence ID" value="KRG20590.1"/>
    <property type="molecule type" value="Genomic_DNA"/>
</dbReference>
<protein>
    <recommendedName>
        <fullName evidence="4 7">Alanine racemase</fullName>
        <ecNumber evidence="4 7">5.1.1.1</ecNumber>
    </recommendedName>
</protein>
<keyword evidence="6 7" id="KW-0413">Isomerase</keyword>
<dbReference type="UniPathway" id="UPA00042">
    <property type="reaction ID" value="UER00497"/>
</dbReference>
<evidence type="ECO:0000256" key="9">
    <source>
        <dbReference type="PIRSR" id="PIRSR600821-52"/>
    </source>
</evidence>
<dbReference type="GO" id="GO:0008784">
    <property type="term" value="F:alanine racemase activity"/>
    <property type="evidence" value="ECO:0007669"/>
    <property type="project" value="UniProtKB-UniRule"/>
</dbReference>
<comment type="pathway">
    <text evidence="7">Amino-acid biosynthesis; D-alanine biosynthesis; D-alanine from L-alanine: step 1/1.</text>
</comment>
<feature type="binding site" evidence="7 9">
    <location>
        <position position="132"/>
    </location>
    <ligand>
        <name>substrate</name>
    </ligand>
</feature>
<dbReference type="InterPro" id="IPR000821">
    <property type="entry name" value="Ala_racemase"/>
</dbReference>
<evidence type="ECO:0000313" key="12">
    <source>
        <dbReference type="EMBL" id="MCS5710198.1"/>
    </source>
</evidence>
<dbReference type="PATRIC" id="fig|1590043.3.peg.2370"/>
<dbReference type="SUPFAM" id="SSF51419">
    <property type="entry name" value="PLP-binding barrel"/>
    <property type="match status" value="1"/>
</dbReference>
<dbReference type="EC" id="5.1.1.1" evidence="4 7"/>
<dbReference type="InterPro" id="IPR029066">
    <property type="entry name" value="PLP-binding_barrel"/>
</dbReference>
<accession>A0A0Q9YUQ1</accession>
<evidence type="ECO:0000256" key="4">
    <source>
        <dbReference type="ARBA" id="ARBA00013089"/>
    </source>
</evidence>
<dbReference type="PRINTS" id="PR00992">
    <property type="entry name" value="ALARACEMASE"/>
</dbReference>
<keyword evidence="5 7" id="KW-0663">Pyridoxal phosphate</keyword>
<dbReference type="SUPFAM" id="SSF50621">
    <property type="entry name" value="Alanine racemase C-terminal domain-like"/>
    <property type="match status" value="1"/>
</dbReference>
<evidence type="ECO:0000256" key="1">
    <source>
        <dbReference type="ARBA" id="ARBA00000316"/>
    </source>
</evidence>
<dbReference type="SMART" id="SM01005">
    <property type="entry name" value="Ala_racemase_C"/>
    <property type="match status" value="1"/>
</dbReference>
<dbReference type="HAMAP" id="MF_01201">
    <property type="entry name" value="Ala_racemase"/>
    <property type="match status" value="1"/>
</dbReference>